<evidence type="ECO:0000256" key="1">
    <source>
        <dbReference type="ARBA" id="ARBA00000306"/>
    </source>
</evidence>
<dbReference type="FunFam" id="3.60.20.30:FF:000001">
    <property type="entry name" value="Isoaspartyl peptidase/L-asparaginase"/>
    <property type="match status" value="1"/>
</dbReference>
<keyword evidence="5" id="KW-0068">Autocatalytic cleavage</keyword>
<dbReference type="GO" id="GO:0033345">
    <property type="term" value="P:L-asparagine catabolic process via L-aspartate"/>
    <property type="evidence" value="ECO:0007669"/>
    <property type="project" value="TreeGrafter"/>
</dbReference>
<evidence type="ECO:0000256" key="10">
    <source>
        <dbReference type="PIRSR" id="PIRSR600246-2"/>
    </source>
</evidence>
<evidence type="ECO:0000256" key="5">
    <source>
        <dbReference type="ARBA" id="ARBA00022813"/>
    </source>
</evidence>
<evidence type="ECO:0000256" key="3">
    <source>
        <dbReference type="ARBA" id="ARBA00022670"/>
    </source>
</evidence>
<evidence type="ECO:0000256" key="11">
    <source>
        <dbReference type="PIRSR" id="PIRSR600246-3"/>
    </source>
</evidence>
<dbReference type="Pfam" id="PF01112">
    <property type="entry name" value="Asparaginase_2"/>
    <property type="match status" value="1"/>
</dbReference>
<feature type="active site" description="Nucleophile" evidence="9">
    <location>
        <position position="190"/>
    </location>
</feature>
<feature type="site" description="Cleavage; by autolysis" evidence="11">
    <location>
        <begin position="189"/>
        <end position="190"/>
    </location>
</feature>
<dbReference type="CDD" id="cd04702">
    <property type="entry name" value="ASRGL1_like"/>
    <property type="match status" value="1"/>
</dbReference>
<evidence type="ECO:0000256" key="2">
    <source>
        <dbReference type="ARBA" id="ARBA00010872"/>
    </source>
</evidence>
<accession>A0AAW1VIC4</accession>
<feature type="binding site" evidence="10">
    <location>
        <begin position="241"/>
        <end position="244"/>
    </location>
    <ligand>
        <name>substrate</name>
    </ligand>
</feature>
<evidence type="ECO:0000313" key="12">
    <source>
        <dbReference type="EMBL" id="KAK9892280.1"/>
    </source>
</evidence>
<evidence type="ECO:0000256" key="8">
    <source>
        <dbReference type="ARBA" id="ARBA00061780"/>
    </source>
</evidence>
<comment type="catalytic activity">
    <reaction evidence="6">
        <text>L-asparagine + H2O = L-aspartate + NH4(+)</text>
        <dbReference type="Rhea" id="RHEA:21016"/>
        <dbReference type="ChEBI" id="CHEBI:15377"/>
        <dbReference type="ChEBI" id="CHEBI:28938"/>
        <dbReference type="ChEBI" id="CHEBI:29991"/>
        <dbReference type="ChEBI" id="CHEBI:58048"/>
        <dbReference type="EC" id="3.5.1.1"/>
    </reaction>
</comment>
<comment type="function">
    <text evidence="7">Has both L-asparaginase and beta-aspartyl peptidase activity. Does not have aspartylglucosaminidase activity and is inactive toward GlcNAc-L-Asn. Likewise, has no activity toward glutamine.</text>
</comment>
<dbReference type="InterPro" id="IPR033844">
    <property type="entry name" value="ASRGL1_meta"/>
</dbReference>
<dbReference type="GO" id="GO:0005737">
    <property type="term" value="C:cytoplasm"/>
    <property type="evidence" value="ECO:0007669"/>
    <property type="project" value="TreeGrafter"/>
</dbReference>
<evidence type="ECO:0000256" key="9">
    <source>
        <dbReference type="PIRSR" id="PIRSR600246-1"/>
    </source>
</evidence>
<dbReference type="PANTHER" id="PTHR10188:SF41">
    <property type="entry name" value="ISOASPARTYL PEPTIDASE_L-ASPARAGINASE"/>
    <property type="match status" value="1"/>
</dbReference>
<dbReference type="Proteomes" id="UP001431783">
    <property type="component" value="Unassembled WGS sequence"/>
</dbReference>
<reference evidence="12 13" key="1">
    <citation type="submission" date="2023-03" db="EMBL/GenBank/DDBJ databases">
        <title>Genome insight into feeding habits of ladybird beetles.</title>
        <authorList>
            <person name="Li H.-S."/>
            <person name="Huang Y.-H."/>
            <person name="Pang H."/>
        </authorList>
    </citation>
    <scope>NUCLEOTIDE SEQUENCE [LARGE SCALE GENOMIC DNA]</scope>
    <source>
        <strain evidence="12">SYSU_2023b</strain>
        <tissue evidence="12">Whole body</tissue>
    </source>
</reference>
<comment type="caution">
    <text evidence="12">The sequence shown here is derived from an EMBL/GenBank/DDBJ whole genome shotgun (WGS) entry which is preliminary data.</text>
</comment>
<dbReference type="InterPro" id="IPR029055">
    <property type="entry name" value="Ntn_hydrolases_N"/>
</dbReference>
<comment type="similarity">
    <text evidence="2">Belongs to the Ntn-hydrolase family.</text>
</comment>
<dbReference type="GO" id="GO:0008798">
    <property type="term" value="F:beta-aspartyl-peptidase activity"/>
    <property type="evidence" value="ECO:0007669"/>
    <property type="project" value="UniProtKB-EC"/>
</dbReference>
<evidence type="ECO:0000256" key="6">
    <source>
        <dbReference type="ARBA" id="ARBA00049366"/>
    </source>
</evidence>
<dbReference type="PANTHER" id="PTHR10188">
    <property type="entry name" value="L-ASPARAGINASE"/>
    <property type="match status" value="1"/>
</dbReference>
<dbReference type="InterPro" id="IPR000246">
    <property type="entry name" value="Peptidase_T2"/>
</dbReference>
<evidence type="ECO:0000256" key="4">
    <source>
        <dbReference type="ARBA" id="ARBA00022801"/>
    </source>
</evidence>
<evidence type="ECO:0008006" key="14">
    <source>
        <dbReference type="Google" id="ProtNLM"/>
    </source>
</evidence>
<dbReference type="AlphaFoldDB" id="A0AAW1VIC4"/>
<dbReference type="GO" id="GO:0004067">
    <property type="term" value="F:asparaginase activity"/>
    <property type="evidence" value="ECO:0007669"/>
    <property type="project" value="UniProtKB-EC"/>
</dbReference>
<dbReference type="Gene3D" id="3.60.20.30">
    <property type="entry name" value="(Glycosyl)asparaginase"/>
    <property type="match status" value="1"/>
</dbReference>
<evidence type="ECO:0000256" key="7">
    <source>
        <dbReference type="ARBA" id="ARBA00054922"/>
    </source>
</evidence>
<dbReference type="GO" id="GO:0006508">
    <property type="term" value="P:proteolysis"/>
    <property type="evidence" value="ECO:0007669"/>
    <property type="project" value="UniProtKB-KW"/>
</dbReference>
<keyword evidence="13" id="KW-1185">Reference proteome</keyword>
<protein>
    <recommendedName>
        <fullName evidence="14">Asparaginase</fullName>
    </recommendedName>
</protein>
<organism evidence="12 13">
    <name type="scientific">Henosepilachna vigintioctopunctata</name>
    <dbReference type="NCBI Taxonomy" id="420089"/>
    <lineage>
        <taxon>Eukaryota</taxon>
        <taxon>Metazoa</taxon>
        <taxon>Ecdysozoa</taxon>
        <taxon>Arthropoda</taxon>
        <taxon>Hexapoda</taxon>
        <taxon>Insecta</taxon>
        <taxon>Pterygota</taxon>
        <taxon>Neoptera</taxon>
        <taxon>Endopterygota</taxon>
        <taxon>Coleoptera</taxon>
        <taxon>Polyphaga</taxon>
        <taxon>Cucujiformia</taxon>
        <taxon>Coccinelloidea</taxon>
        <taxon>Coccinellidae</taxon>
        <taxon>Epilachninae</taxon>
        <taxon>Epilachnini</taxon>
        <taxon>Henosepilachna</taxon>
    </lineage>
</organism>
<comment type="subunit">
    <text evidence="8">Heterodimer of an alpha and beta chain produced by autocleavage.</text>
</comment>
<dbReference type="SUPFAM" id="SSF56235">
    <property type="entry name" value="N-terminal nucleophile aminohydrolases (Ntn hydrolases)"/>
    <property type="match status" value="1"/>
</dbReference>
<feature type="binding site" evidence="10">
    <location>
        <begin position="218"/>
        <end position="221"/>
    </location>
    <ligand>
        <name>substrate</name>
    </ligand>
</feature>
<name>A0AAW1VIC4_9CUCU</name>
<keyword evidence="4" id="KW-0378">Hydrolase</keyword>
<sequence>MVLIQKLVYFLTDCREKIHSHTKEMESILLVHGGAGNIRDSRVLPKTEIVKQAVKKGYEILNKGGSAVDAVEEAVRIMEDNEYLNAGKGSVLNSNGEVEMDASIMDGRDLNAGAVAVVKDIPHAITLARLVMEKTPHVFLAGAGAVEFAKTVGMPILPPGSLVTKDAEEALANFRKYGDPQGDNYGEVGTVGAVALDSKGHVAAATSTGGTIGKMPGRVGDTPLLGSGTYADDEVGAVSTTGHGESIQKMCVAHTIINEMKKGMNAQEATNLVLKRMTEKLKNTAGAITVSKKGEIGVGMTTRRMPWAYIKGNKLVYGIDPGSSQSETL</sequence>
<dbReference type="EMBL" id="JARQZJ010000133">
    <property type="protein sequence ID" value="KAK9892280.1"/>
    <property type="molecule type" value="Genomic_DNA"/>
</dbReference>
<gene>
    <name evidence="12" type="ORF">WA026_019087</name>
</gene>
<evidence type="ECO:0000313" key="13">
    <source>
        <dbReference type="Proteomes" id="UP001431783"/>
    </source>
</evidence>
<keyword evidence="3" id="KW-0645">Protease</keyword>
<comment type="catalytic activity">
    <reaction evidence="1">
        <text>Cleavage of a beta-linked Asp residue from the N-terminus of a polypeptide.</text>
        <dbReference type="EC" id="3.4.19.5"/>
    </reaction>
</comment>
<proteinExistence type="inferred from homology"/>